<evidence type="ECO:0000256" key="4">
    <source>
        <dbReference type="ARBA" id="ARBA00022801"/>
    </source>
</evidence>
<dbReference type="SUPFAM" id="SSF88723">
    <property type="entry name" value="PIN domain-like"/>
    <property type="match status" value="1"/>
</dbReference>
<evidence type="ECO:0000256" key="6">
    <source>
        <dbReference type="HAMAP-Rule" id="MF_00265"/>
    </source>
</evidence>
<keyword evidence="5 6" id="KW-0460">Magnesium</keyword>
<evidence type="ECO:0000313" key="9">
    <source>
        <dbReference type="Proteomes" id="UP000530928"/>
    </source>
</evidence>
<keyword evidence="1 6" id="KW-1277">Toxin-antitoxin system</keyword>
<dbReference type="InterPro" id="IPR022907">
    <property type="entry name" value="VapC_family"/>
</dbReference>
<keyword evidence="4 6" id="KW-0378">Hydrolase</keyword>
<dbReference type="GO" id="GO:0016787">
    <property type="term" value="F:hydrolase activity"/>
    <property type="evidence" value="ECO:0007669"/>
    <property type="project" value="UniProtKB-KW"/>
</dbReference>
<name>A0A7W0CVG9_9ACTN</name>
<dbReference type="GO" id="GO:0090729">
    <property type="term" value="F:toxin activity"/>
    <property type="evidence" value="ECO:0007669"/>
    <property type="project" value="UniProtKB-KW"/>
</dbReference>
<evidence type="ECO:0000256" key="3">
    <source>
        <dbReference type="ARBA" id="ARBA00022723"/>
    </source>
</evidence>
<organism evidence="8 9">
    <name type="scientific">Nonomuraea soli</name>
    <dbReference type="NCBI Taxonomy" id="1032476"/>
    <lineage>
        <taxon>Bacteria</taxon>
        <taxon>Bacillati</taxon>
        <taxon>Actinomycetota</taxon>
        <taxon>Actinomycetes</taxon>
        <taxon>Streptosporangiales</taxon>
        <taxon>Streptosporangiaceae</taxon>
        <taxon>Nonomuraea</taxon>
    </lineage>
</organism>
<accession>A0A7W0CVG9</accession>
<feature type="binding site" evidence="6">
    <location>
        <position position="97"/>
    </location>
    <ligand>
        <name>Mg(2+)</name>
        <dbReference type="ChEBI" id="CHEBI:18420"/>
    </ligand>
</feature>
<proteinExistence type="inferred from homology"/>
<evidence type="ECO:0000256" key="5">
    <source>
        <dbReference type="ARBA" id="ARBA00022842"/>
    </source>
</evidence>
<dbReference type="EC" id="3.1.-.-" evidence="6"/>
<evidence type="ECO:0000259" key="7">
    <source>
        <dbReference type="Pfam" id="PF01850"/>
    </source>
</evidence>
<dbReference type="HAMAP" id="MF_00265">
    <property type="entry name" value="VapC_Nob1"/>
    <property type="match status" value="1"/>
</dbReference>
<reference evidence="8 9" key="1">
    <citation type="submission" date="2020-07" db="EMBL/GenBank/DDBJ databases">
        <title>Genomic Encyclopedia of Type Strains, Phase IV (KMG-IV): sequencing the most valuable type-strain genomes for metagenomic binning, comparative biology and taxonomic classification.</title>
        <authorList>
            <person name="Goeker M."/>
        </authorList>
    </citation>
    <scope>NUCLEOTIDE SEQUENCE [LARGE SCALE GENOMIC DNA]</scope>
    <source>
        <strain evidence="8 9">DSM 45533</strain>
    </source>
</reference>
<dbReference type="Proteomes" id="UP000530928">
    <property type="component" value="Unassembled WGS sequence"/>
</dbReference>
<comment type="cofactor">
    <cofactor evidence="6">
        <name>Mg(2+)</name>
        <dbReference type="ChEBI" id="CHEBI:18420"/>
    </cofactor>
</comment>
<feature type="binding site" evidence="6">
    <location>
        <position position="5"/>
    </location>
    <ligand>
        <name>Mg(2+)</name>
        <dbReference type="ChEBI" id="CHEBI:18420"/>
    </ligand>
</feature>
<dbReference type="AlphaFoldDB" id="A0A7W0CVG9"/>
<keyword evidence="2 6" id="KW-0540">Nuclease</keyword>
<dbReference type="RefSeq" id="WP_181616614.1">
    <property type="nucleotide sequence ID" value="NZ_BAABAM010000018.1"/>
</dbReference>
<evidence type="ECO:0000256" key="2">
    <source>
        <dbReference type="ARBA" id="ARBA00022722"/>
    </source>
</evidence>
<dbReference type="GO" id="GO:0004540">
    <property type="term" value="F:RNA nuclease activity"/>
    <property type="evidence" value="ECO:0007669"/>
    <property type="project" value="InterPro"/>
</dbReference>
<comment type="caution">
    <text evidence="8">The sequence shown here is derived from an EMBL/GenBank/DDBJ whole genome shotgun (WGS) entry which is preliminary data.</text>
</comment>
<comment type="similarity">
    <text evidence="6">Belongs to the PINc/VapC protein family.</text>
</comment>
<sequence length="138" mass="14788">MIVLDSGPLIAAINSRDLHHVACVRLLRTHPGPLLVPSTVVTEVCQLVERRQGSSAEAAFLKSFGSGLALVDLEHADLARMGHLVEQYSSLPLGAVDASVIAIAERLNVGEVATLDRRHFTVVRPAHTSSLSLLPEKL</sequence>
<gene>
    <name evidence="6" type="primary">vapC</name>
    <name evidence="8" type="ORF">HNR30_009341</name>
</gene>
<dbReference type="InterPro" id="IPR029060">
    <property type="entry name" value="PIN-like_dom_sf"/>
</dbReference>
<evidence type="ECO:0000256" key="1">
    <source>
        <dbReference type="ARBA" id="ARBA00022649"/>
    </source>
</evidence>
<keyword evidence="9" id="KW-1185">Reference proteome</keyword>
<dbReference type="Pfam" id="PF01850">
    <property type="entry name" value="PIN"/>
    <property type="match status" value="1"/>
</dbReference>
<dbReference type="GO" id="GO:0000287">
    <property type="term" value="F:magnesium ion binding"/>
    <property type="evidence" value="ECO:0007669"/>
    <property type="project" value="UniProtKB-UniRule"/>
</dbReference>
<evidence type="ECO:0000313" key="8">
    <source>
        <dbReference type="EMBL" id="MBA2897935.1"/>
    </source>
</evidence>
<keyword evidence="6" id="KW-0800">Toxin</keyword>
<dbReference type="EMBL" id="JACDUR010000015">
    <property type="protein sequence ID" value="MBA2897935.1"/>
    <property type="molecule type" value="Genomic_DNA"/>
</dbReference>
<protein>
    <recommendedName>
        <fullName evidence="6">Ribonuclease VapC</fullName>
        <shortName evidence="6">RNase VapC</shortName>
        <ecNumber evidence="6">3.1.-.-</ecNumber>
    </recommendedName>
    <alternativeName>
        <fullName evidence="6">Toxin VapC</fullName>
    </alternativeName>
</protein>
<dbReference type="InterPro" id="IPR002716">
    <property type="entry name" value="PIN_dom"/>
</dbReference>
<comment type="function">
    <text evidence="6">Toxic component of a toxin-antitoxin (TA) system. An RNase.</text>
</comment>
<feature type="domain" description="PIN" evidence="7">
    <location>
        <begin position="2"/>
        <end position="120"/>
    </location>
</feature>
<keyword evidence="3 6" id="KW-0479">Metal-binding</keyword>
<dbReference type="Gene3D" id="3.40.50.1010">
    <property type="entry name" value="5'-nuclease"/>
    <property type="match status" value="1"/>
</dbReference>